<feature type="region of interest" description="Disordered" evidence="1">
    <location>
        <begin position="393"/>
        <end position="435"/>
    </location>
</feature>
<feature type="compositionally biased region" description="Pro residues" evidence="1">
    <location>
        <begin position="265"/>
        <end position="274"/>
    </location>
</feature>
<feature type="region of interest" description="Disordered" evidence="1">
    <location>
        <begin position="361"/>
        <end position="380"/>
    </location>
</feature>
<gene>
    <name evidence="3" type="ORF">D0863_15962</name>
</gene>
<feature type="region of interest" description="Disordered" evidence="1">
    <location>
        <begin position="70"/>
        <end position="152"/>
    </location>
</feature>
<feature type="compositionally biased region" description="Basic and acidic residues" evidence="1">
    <location>
        <begin position="995"/>
        <end position="1005"/>
    </location>
</feature>
<feature type="domain" description="DUF3824" evidence="2">
    <location>
        <begin position="436"/>
        <end position="503"/>
    </location>
</feature>
<feature type="compositionally biased region" description="Basic and acidic residues" evidence="1">
    <location>
        <begin position="825"/>
        <end position="839"/>
    </location>
</feature>
<dbReference type="VEuPathDB" id="FungiDB:BTJ68_00461"/>
<sequence length="1072" mass="122961">MRLDRSTNSYTRTRREHTETAETNDDDRMSMHERIVYRDRDGGERVEYPNDPPRSYTTVKRYQVPDVARKVFEPQEEEDNKLVIRRREPSPARTNYAPARSYAPSHAPSRSRRGDNIDIDIDINERDSRRRDIPFRHVEQHGSDYDRRSEPRSNYRVVDREVIRREPSPEPERYNEWRFERERDFSPPRHEHRRHYDYDVERYSKDTEYYTQPQPQPIIIRESAPQQQAPIIIREERRDPAPIIIRERDDTKDESRSLVKREEPPPPAPAPPPPEPEENYFYERRIRELDRPRRRSDSYERSVRPRDSASQWSDDSYEYVRRERIYDDRGSRSRSRFSSRSRSPHHKRHLAEGALAGLGAAEILGHHRRERGEGGNRVGRDVAGAALGAVGAEAIHRYRSKSRRRRSRSRSRSGSFDRYYDGPRRRRSRSQSLDLSKAQKLGGLAAVAGVAALAGYAIKNRNKKNETIIVNEGRPRRSRSRRRRASVDSYMSPSEEGSKAHSPEHKNRRIAQAGLASAAAAGIWEKVRSRSRGGRARSKSRIRQGAPIAAAGLGGAALAGLYEKNKANQESKKAAIIEDEKGRGRRRRSRSRSRSVPAPYPASERSVDEPPMIAYGHDPIYPESARGYYSDEEPGMYRRRHGRASSGGSSPDTRRRSGSRRSRSRSRAKDLAGAGAAAGVAGVAAHEYGKRKERSRNREAESRRREDERYEDRYRGDGDHYEPPYDHPGYLPPQAHAPYDNHQAYPGGNYFPPPPTDDHVYDQAAPPQQPNPYPAYNPADYAQGGPQHQPYPHSYGAYDSEANLGAPYPGGNDTFAGDTRYAPTPEHDGRRGRNPDDVSRAPTANTIAKAKPPSPSDSEATERGKPQDAGTSWDRTVYPHDRRGRTNSSEQYADSRDADGVETPPRPPPPQQQRERSQSRVRFNLDNNTERSPETRRKTHNRVLQKEGYQDRSGTSRTKKKRSRRRERDDHYESDGETNERSRRRPSSSSKSKKDKHEREERDGDVSSSDGTVELPPRFDKHGDRLHDDDDPLANTLHKFLGQAGFTDFLNHLGGGNDENDDRRGGRHRHRH</sequence>
<comment type="caution">
    <text evidence="3">The sequence shown here is derived from an EMBL/GenBank/DDBJ whole genome shotgun (WGS) entry which is preliminary data.</text>
</comment>
<feature type="compositionally biased region" description="Low complexity" evidence="1">
    <location>
        <begin position="672"/>
        <end position="685"/>
    </location>
</feature>
<feature type="compositionally biased region" description="Polar residues" evidence="1">
    <location>
        <begin position="1"/>
        <end position="10"/>
    </location>
</feature>
<feature type="region of interest" description="Disordered" evidence="1">
    <location>
        <begin position="1"/>
        <end position="58"/>
    </location>
</feature>
<feature type="compositionally biased region" description="Basic and acidic residues" evidence="1">
    <location>
        <begin position="696"/>
        <end position="725"/>
    </location>
</feature>
<feature type="compositionally biased region" description="Basic residues" evidence="1">
    <location>
        <begin position="332"/>
        <end position="349"/>
    </location>
</feature>
<feature type="region of interest" description="Disordered" evidence="1">
    <location>
        <begin position="1052"/>
        <end position="1072"/>
    </location>
</feature>
<feature type="compositionally biased region" description="Basic and acidic residues" evidence="1">
    <location>
        <begin position="318"/>
        <end position="331"/>
    </location>
</feature>
<feature type="compositionally biased region" description="Basic and acidic residues" evidence="1">
    <location>
        <begin position="966"/>
        <end position="981"/>
    </location>
</feature>
<feature type="compositionally biased region" description="Basic and acidic residues" evidence="1">
    <location>
        <begin position="16"/>
        <end position="48"/>
    </location>
</feature>
<feature type="compositionally biased region" description="Basic residues" evidence="1">
    <location>
        <begin position="656"/>
        <end position="666"/>
    </location>
</feature>
<dbReference type="Proteomes" id="UP000269276">
    <property type="component" value="Unassembled WGS sequence"/>
</dbReference>
<evidence type="ECO:0000256" key="1">
    <source>
        <dbReference type="SAM" id="MobiDB-lite"/>
    </source>
</evidence>
<organism evidence="3 4">
    <name type="scientific">Hortaea werneckii</name>
    <name type="common">Black yeast</name>
    <name type="synonym">Cladosporium werneckii</name>
    <dbReference type="NCBI Taxonomy" id="91943"/>
    <lineage>
        <taxon>Eukaryota</taxon>
        <taxon>Fungi</taxon>
        <taxon>Dikarya</taxon>
        <taxon>Ascomycota</taxon>
        <taxon>Pezizomycotina</taxon>
        <taxon>Dothideomycetes</taxon>
        <taxon>Dothideomycetidae</taxon>
        <taxon>Mycosphaerellales</taxon>
        <taxon>Teratosphaeriaceae</taxon>
        <taxon>Hortaea</taxon>
    </lineage>
</organism>
<feature type="compositionally biased region" description="Basic residues" evidence="1">
    <location>
        <begin position="583"/>
        <end position="593"/>
    </location>
</feature>
<dbReference type="OrthoDB" id="3561737at2759"/>
<name>A0A3M7C206_HORWE</name>
<feature type="compositionally biased region" description="Basic and acidic residues" evidence="1">
    <location>
        <begin position="370"/>
        <end position="380"/>
    </location>
</feature>
<protein>
    <recommendedName>
        <fullName evidence="2">DUF3824 domain-containing protein</fullName>
    </recommendedName>
</protein>
<feature type="domain" description="DUF3824" evidence="2">
    <location>
        <begin position="537"/>
        <end position="623"/>
    </location>
</feature>
<feature type="domain" description="DUF3824" evidence="2">
    <location>
        <begin position="380"/>
        <end position="423"/>
    </location>
</feature>
<feature type="compositionally biased region" description="Basic and acidic residues" evidence="1">
    <location>
        <begin position="281"/>
        <end position="307"/>
    </location>
</feature>
<feature type="compositionally biased region" description="Basic and acidic residues" evidence="1">
    <location>
        <begin position="123"/>
        <end position="152"/>
    </location>
</feature>
<reference evidence="3 4" key="1">
    <citation type="journal article" date="2018" name="BMC Genomics">
        <title>Genomic evidence for intraspecific hybridization in a clonal and extremely halotolerant yeast.</title>
        <authorList>
            <person name="Gostincar C."/>
            <person name="Stajich J.E."/>
            <person name="Zupancic J."/>
            <person name="Zalar P."/>
            <person name="Gunde-Cimerman N."/>
        </authorList>
    </citation>
    <scope>NUCLEOTIDE SEQUENCE [LARGE SCALE GENOMIC DNA]</scope>
    <source>
        <strain evidence="3 4">EXF-2682</strain>
    </source>
</reference>
<evidence type="ECO:0000259" key="2">
    <source>
        <dbReference type="Pfam" id="PF12868"/>
    </source>
</evidence>
<feature type="compositionally biased region" description="Basic and acidic residues" evidence="1">
    <location>
        <begin position="80"/>
        <end position="90"/>
    </location>
</feature>
<proteinExistence type="predicted"/>
<dbReference type="AlphaFoldDB" id="A0A3M7C206"/>
<dbReference type="PANTHER" id="PTHR35487:SF1">
    <property type="entry name" value="DUF3824 DOMAIN-CONTAINING PROTEIN"/>
    <property type="match status" value="1"/>
</dbReference>
<feature type="region of interest" description="Disordered" evidence="1">
    <location>
        <begin position="181"/>
        <end position="356"/>
    </location>
</feature>
<dbReference type="PANTHER" id="PTHR35487">
    <property type="entry name" value="DUF3824 DOMAIN-CONTAINING PROTEIN"/>
    <property type="match status" value="1"/>
</dbReference>
<feature type="compositionally biased region" description="Basic and acidic residues" evidence="1">
    <location>
        <begin position="496"/>
        <end position="505"/>
    </location>
</feature>
<feature type="compositionally biased region" description="Basic residues" evidence="1">
    <location>
        <begin position="397"/>
        <end position="411"/>
    </location>
</feature>
<feature type="compositionally biased region" description="Basic and acidic residues" evidence="1">
    <location>
        <begin position="567"/>
        <end position="582"/>
    </location>
</feature>
<dbReference type="Pfam" id="PF12868">
    <property type="entry name" value="DUF3824"/>
    <property type="match status" value="4"/>
</dbReference>
<dbReference type="InterPro" id="IPR024436">
    <property type="entry name" value="DUF3824"/>
</dbReference>
<evidence type="ECO:0000313" key="3">
    <source>
        <dbReference type="EMBL" id="RMY45836.1"/>
    </source>
</evidence>
<feature type="compositionally biased region" description="Basic and acidic residues" evidence="1">
    <location>
        <begin position="233"/>
        <end position="264"/>
    </location>
</feature>
<dbReference type="EMBL" id="QWIP01001474">
    <property type="protein sequence ID" value="RMY45836.1"/>
    <property type="molecule type" value="Genomic_DNA"/>
</dbReference>
<feature type="region of interest" description="Disordered" evidence="1">
    <location>
        <begin position="468"/>
        <end position="506"/>
    </location>
</feature>
<feature type="region of interest" description="Disordered" evidence="1">
    <location>
        <begin position="567"/>
        <end position="1035"/>
    </location>
</feature>
<feature type="compositionally biased region" description="Basic residues" evidence="1">
    <location>
        <begin position="982"/>
        <end position="994"/>
    </location>
</feature>
<evidence type="ECO:0000313" key="4">
    <source>
        <dbReference type="Proteomes" id="UP000269276"/>
    </source>
</evidence>
<accession>A0A3M7C206</accession>
<feature type="compositionally biased region" description="Basic and acidic residues" evidence="1">
    <location>
        <begin position="1017"/>
        <end position="1028"/>
    </location>
</feature>
<feature type="domain" description="DUF3824" evidence="2">
    <location>
        <begin position="663"/>
        <end position="820"/>
    </location>
</feature>
<feature type="compositionally biased region" description="Basic and acidic residues" evidence="1">
    <location>
        <begin position="181"/>
        <end position="208"/>
    </location>
</feature>